<accession>A0AAN8XKH1</accession>
<evidence type="ECO:0008006" key="5">
    <source>
        <dbReference type="Google" id="ProtNLM"/>
    </source>
</evidence>
<dbReference type="Pfam" id="PF00067">
    <property type="entry name" value="p450"/>
    <property type="match status" value="1"/>
</dbReference>
<dbReference type="SUPFAM" id="SSF48264">
    <property type="entry name" value="Cytochrome P450"/>
    <property type="match status" value="1"/>
</dbReference>
<keyword evidence="4" id="KW-1185">Reference proteome</keyword>
<comment type="similarity">
    <text evidence="1">Belongs to the cytochrome P450 family.</text>
</comment>
<dbReference type="GO" id="GO:0005506">
    <property type="term" value="F:iron ion binding"/>
    <property type="evidence" value="ECO:0007669"/>
    <property type="project" value="InterPro"/>
</dbReference>
<dbReference type="Proteomes" id="UP001381693">
    <property type="component" value="Unassembled WGS sequence"/>
</dbReference>
<sequence>PVVLPIVGSVPFLLPSPPKAFEKFQKRYGSVVGLKIFSLWSVMINEPHVIRASMAEKSFSGRRDFPLFKVRNKLITGTTDEPL</sequence>
<evidence type="ECO:0000256" key="1">
    <source>
        <dbReference type="ARBA" id="ARBA00010617"/>
    </source>
</evidence>
<evidence type="ECO:0000256" key="2">
    <source>
        <dbReference type="ARBA" id="ARBA00023033"/>
    </source>
</evidence>
<feature type="non-terminal residue" evidence="3">
    <location>
        <position position="1"/>
    </location>
</feature>
<feature type="non-terminal residue" evidence="3">
    <location>
        <position position="83"/>
    </location>
</feature>
<comment type="caution">
    <text evidence="3">The sequence shown here is derived from an EMBL/GenBank/DDBJ whole genome shotgun (WGS) entry which is preliminary data.</text>
</comment>
<reference evidence="3 4" key="1">
    <citation type="submission" date="2023-11" db="EMBL/GenBank/DDBJ databases">
        <title>Halocaridina rubra genome assembly.</title>
        <authorList>
            <person name="Smith C."/>
        </authorList>
    </citation>
    <scope>NUCLEOTIDE SEQUENCE [LARGE SCALE GENOMIC DNA]</scope>
    <source>
        <strain evidence="3">EP-1</strain>
        <tissue evidence="3">Whole</tissue>
    </source>
</reference>
<keyword evidence="2" id="KW-0560">Oxidoreductase</keyword>
<proteinExistence type="inferred from homology"/>
<dbReference type="Gene3D" id="1.10.630.10">
    <property type="entry name" value="Cytochrome P450"/>
    <property type="match status" value="1"/>
</dbReference>
<evidence type="ECO:0000313" key="4">
    <source>
        <dbReference type="Proteomes" id="UP001381693"/>
    </source>
</evidence>
<protein>
    <recommendedName>
        <fullName evidence="5">Cytochrome P450</fullName>
    </recommendedName>
</protein>
<dbReference type="EMBL" id="JAXCGZ010000479">
    <property type="protein sequence ID" value="KAK7085921.1"/>
    <property type="molecule type" value="Genomic_DNA"/>
</dbReference>
<keyword evidence="2" id="KW-0503">Monooxygenase</keyword>
<dbReference type="GO" id="GO:0004497">
    <property type="term" value="F:monooxygenase activity"/>
    <property type="evidence" value="ECO:0007669"/>
    <property type="project" value="UniProtKB-KW"/>
</dbReference>
<organism evidence="3 4">
    <name type="scientific">Halocaridina rubra</name>
    <name type="common">Hawaiian red shrimp</name>
    <dbReference type="NCBI Taxonomy" id="373956"/>
    <lineage>
        <taxon>Eukaryota</taxon>
        <taxon>Metazoa</taxon>
        <taxon>Ecdysozoa</taxon>
        <taxon>Arthropoda</taxon>
        <taxon>Crustacea</taxon>
        <taxon>Multicrustacea</taxon>
        <taxon>Malacostraca</taxon>
        <taxon>Eumalacostraca</taxon>
        <taxon>Eucarida</taxon>
        <taxon>Decapoda</taxon>
        <taxon>Pleocyemata</taxon>
        <taxon>Caridea</taxon>
        <taxon>Atyoidea</taxon>
        <taxon>Atyidae</taxon>
        <taxon>Halocaridina</taxon>
    </lineage>
</organism>
<dbReference type="AlphaFoldDB" id="A0AAN8XKH1"/>
<dbReference type="InterPro" id="IPR036396">
    <property type="entry name" value="Cyt_P450_sf"/>
</dbReference>
<evidence type="ECO:0000313" key="3">
    <source>
        <dbReference type="EMBL" id="KAK7085921.1"/>
    </source>
</evidence>
<dbReference type="GO" id="GO:0020037">
    <property type="term" value="F:heme binding"/>
    <property type="evidence" value="ECO:0007669"/>
    <property type="project" value="InterPro"/>
</dbReference>
<dbReference type="GO" id="GO:0016705">
    <property type="term" value="F:oxidoreductase activity, acting on paired donors, with incorporation or reduction of molecular oxygen"/>
    <property type="evidence" value="ECO:0007669"/>
    <property type="project" value="InterPro"/>
</dbReference>
<name>A0AAN8XKH1_HALRR</name>
<gene>
    <name evidence="3" type="ORF">SK128_004803</name>
</gene>
<dbReference type="InterPro" id="IPR001128">
    <property type="entry name" value="Cyt_P450"/>
</dbReference>